<organism evidence="1 2">
    <name type="scientific">Mycoplasma suis (strain KI_3806)</name>
    <dbReference type="NCBI Taxonomy" id="708248"/>
    <lineage>
        <taxon>Bacteria</taxon>
        <taxon>Bacillati</taxon>
        <taxon>Mycoplasmatota</taxon>
        <taxon>Mollicutes</taxon>
        <taxon>Mycoplasmataceae</taxon>
        <taxon>Mycoplasma</taxon>
    </lineage>
</organism>
<accession>F0V255</accession>
<evidence type="ECO:0000313" key="2">
    <source>
        <dbReference type="Proteomes" id="UP000008645"/>
    </source>
</evidence>
<sequence length="95" mass="11063">MFVFALITVLLVSLNIVFLVKGENLFEKFKLQDRAINYDSLGNNNFKEEGSYSSFFKRMFSVYIRPNTMFLFNQNSLLLSPQKFDSLSKTISNQN</sequence>
<dbReference type="Proteomes" id="UP000008645">
    <property type="component" value="Chromosome"/>
</dbReference>
<protein>
    <submittedName>
        <fullName evidence="1">Uncharacterized protein</fullName>
    </submittedName>
</protein>
<proteinExistence type="predicted"/>
<gene>
    <name evidence="1" type="ORF">MSUIS_06430</name>
</gene>
<evidence type="ECO:0000313" key="1">
    <source>
        <dbReference type="EMBL" id="CBZ40736.1"/>
    </source>
</evidence>
<dbReference type="KEGG" id="msk:MSUIS_06430"/>
<dbReference type="EMBL" id="FQ790233">
    <property type="protein sequence ID" value="CBZ40736.1"/>
    <property type="molecule type" value="Genomic_DNA"/>
</dbReference>
<reference evidence="1 2" key="1">
    <citation type="journal article" date="2011" name="J. Bacteriol.">
        <title>Complete genome sequence of the hemotrophic Mycoplasma suis strain KI3806.</title>
        <authorList>
            <person name="Oehlerking J."/>
            <person name="Kube M."/>
            <person name="Felder K.M."/>
            <person name="Matter D."/>
            <person name="Wittenbrink M.M."/>
            <person name="Schwarzenbach S."/>
            <person name="Kramer M.M."/>
            <person name="Hoelzle K."/>
            <person name="Hoelzle L.E."/>
        </authorList>
    </citation>
    <scope>NUCLEOTIDE SEQUENCE [LARGE SCALE GENOMIC DNA]</scope>
    <source>
        <strain evidence="2">KI_3806</strain>
    </source>
</reference>
<dbReference type="HOGENOM" id="CLU_2369846_0_0_14"/>
<dbReference type="AlphaFoldDB" id="F0V255"/>
<name>F0V255_MYCS3</name>